<evidence type="ECO:0000313" key="2">
    <source>
        <dbReference type="Proteomes" id="UP000271977"/>
    </source>
</evidence>
<dbReference type="InterPro" id="IPR012545">
    <property type="entry name" value="DUF1697"/>
</dbReference>
<accession>A0A428H7F2</accession>
<dbReference type="PANTHER" id="PTHR36439">
    <property type="entry name" value="BLL4334 PROTEIN"/>
    <property type="match status" value="1"/>
</dbReference>
<dbReference type="SUPFAM" id="SSF160379">
    <property type="entry name" value="SP0830-like"/>
    <property type="match status" value="1"/>
</dbReference>
<dbReference type="Gene3D" id="3.30.70.1260">
    <property type="entry name" value="bacterial protein sp0830 like"/>
    <property type="match status" value="1"/>
</dbReference>
<evidence type="ECO:0008006" key="3">
    <source>
        <dbReference type="Google" id="ProtNLM"/>
    </source>
</evidence>
<gene>
    <name evidence="1" type="ORF">D8789_01855</name>
</gene>
<protein>
    <recommendedName>
        <fullName evidence="3">Phosphopentomutase</fullName>
    </recommendedName>
</protein>
<dbReference type="Pfam" id="PF08002">
    <property type="entry name" value="DUF1697"/>
    <property type="match status" value="1"/>
</dbReference>
<comment type="caution">
    <text evidence="1">The sequence shown here is derived from an EMBL/GenBank/DDBJ whole genome shotgun (WGS) entry which is preliminary data.</text>
</comment>
<sequence length="187" mass="21711">MTRYALLVRGINVGGKNKVVMAQLRQELTELGLEKVETYINSGNIFYTSTAPKARLVKKLETFFAVHYPFIQSFSLLSQEDYEAELENLPDWWSKDLARKDVLFYTEGLDVDQVIKKVNSLELEDEVVHFGKLGIFWGKFSEESYYATAYHKKLIKMPFYRNITIRNAKTFDKIGQMLKTNNEGDTQ</sequence>
<reference evidence="1 2" key="1">
    <citation type="submission" date="2018-11" db="EMBL/GenBank/DDBJ databases">
        <title>Species Designations Belie Phenotypic and Genotypic Heterogeneity in Oral Streptococci.</title>
        <authorList>
            <person name="Velsko I."/>
        </authorList>
    </citation>
    <scope>NUCLEOTIDE SEQUENCE [LARGE SCALE GENOMIC DNA]</scope>
    <source>
        <strain evidence="1 2">BCC30</strain>
    </source>
</reference>
<dbReference type="EMBL" id="RJPV01000001">
    <property type="protein sequence ID" value="RSJ91713.1"/>
    <property type="molecule type" value="Genomic_DNA"/>
</dbReference>
<name>A0A428H7F2_STRMT</name>
<dbReference type="Proteomes" id="UP000271977">
    <property type="component" value="Unassembled WGS sequence"/>
</dbReference>
<dbReference type="PIRSF" id="PIRSF008502">
    <property type="entry name" value="UCP008502"/>
    <property type="match status" value="1"/>
</dbReference>
<dbReference type="PANTHER" id="PTHR36439:SF1">
    <property type="entry name" value="DUF1697 DOMAIN-CONTAINING PROTEIN"/>
    <property type="match status" value="1"/>
</dbReference>
<dbReference type="AlphaFoldDB" id="A0A428H7F2"/>
<organism evidence="1 2">
    <name type="scientific">Streptococcus mitis</name>
    <dbReference type="NCBI Taxonomy" id="28037"/>
    <lineage>
        <taxon>Bacteria</taxon>
        <taxon>Bacillati</taxon>
        <taxon>Bacillota</taxon>
        <taxon>Bacilli</taxon>
        <taxon>Lactobacillales</taxon>
        <taxon>Streptococcaceae</taxon>
        <taxon>Streptococcus</taxon>
        <taxon>Streptococcus mitis group</taxon>
    </lineage>
</organism>
<evidence type="ECO:0000313" key="1">
    <source>
        <dbReference type="EMBL" id="RSJ91713.1"/>
    </source>
</evidence>
<dbReference type="Gene3D" id="3.30.70.1280">
    <property type="entry name" value="SP0830-like domains"/>
    <property type="match status" value="1"/>
</dbReference>
<proteinExistence type="predicted"/>
<dbReference type="RefSeq" id="WP_125429964.1">
    <property type="nucleotide sequence ID" value="NZ_RJPV01000001.1"/>
</dbReference>